<reference evidence="3" key="1">
    <citation type="journal article" date="2019" name="Int. J. Syst. Evol. Microbiol.">
        <title>The Global Catalogue of Microorganisms (GCM) 10K type strain sequencing project: providing services to taxonomists for standard genome sequencing and annotation.</title>
        <authorList>
            <consortium name="The Broad Institute Genomics Platform"/>
            <consortium name="The Broad Institute Genome Sequencing Center for Infectious Disease"/>
            <person name="Wu L."/>
            <person name="Ma J."/>
        </authorList>
    </citation>
    <scope>NUCLEOTIDE SEQUENCE [LARGE SCALE GENOMIC DNA]</scope>
    <source>
        <strain evidence="3">KCTC 42953</strain>
    </source>
</reference>
<proteinExistence type="predicted"/>
<dbReference type="Gene3D" id="3.60.15.10">
    <property type="entry name" value="Ribonuclease Z/Hydroxyacylglutathione hydrolase-like"/>
    <property type="match status" value="1"/>
</dbReference>
<feature type="domain" description="Metallo-beta-lactamase" evidence="1">
    <location>
        <begin position="10"/>
        <end position="209"/>
    </location>
</feature>
<dbReference type="InterPro" id="IPR050855">
    <property type="entry name" value="NDM-1-like"/>
</dbReference>
<dbReference type="RefSeq" id="WP_077409954.1">
    <property type="nucleotide sequence ID" value="NZ_JBHRTS010000002.1"/>
</dbReference>
<dbReference type="PANTHER" id="PTHR42951:SF22">
    <property type="entry name" value="METALLO BETA-LACTAMASE SUPERFAMILY LIPOPROTEIN"/>
    <property type="match status" value="1"/>
</dbReference>
<protein>
    <submittedName>
        <fullName evidence="2">MBL fold metallo-hydrolase</fullName>
    </submittedName>
</protein>
<name>A0ABV7J534_9GAMM</name>
<gene>
    <name evidence="2" type="ORF">ACFODZ_03365</name>
</gene>
<dbReference type="EMBL" id="JBHRTS010000002">
    <property type="protein sequence ID" value="MFC3193276.1"/>
    <property type="molecule type" value="Genomic_DNA"/>
</dbReference>
<evidence type="ECO:0000313" key="3">
    <source>
        <dbReference type="Proteomes" id="UP001595533"/>
    </source>
</evidence>
<dbReference type="SUPFAM" id="SSF56281">
    <property type="entry name" value="Metallo-hydrolase/oxidoreductase"/>
    <property type="match status" value="1"/>
</dbReference>
<dbReference type="PANTHER" id="PTHR42951">
    <property type="entry name" value="METALLO-BETA-LACTAMASE DOMAIN-CONTAINING"/>
    <property type="match status" value="1"/>
</dbReference>
<accession>A0ABV7J534</accession>
<keyword evidence="3" id="KW-1185">Reference proteome</keyword>
<dbReference type="Proteomes" id="UP001595533">
    <property type="component" value="Unassembled WGS sequence"/>
</dbReference>
<dbReference type="InterPro" id="IPR036866">
    <property type="entry name" value="RibonucZ/Hydroxyglut_hydro"/>
</dbReference>
<evidence type="ECO:0000259" key="1">
    <source>
        <dbReference type="SMART" id="SM00849"/>
    </source>
</evidence>
<dbReference type="SMART" id="SM00849">
    <property type="entry name" value="Lactamase_B"/>
    <property type="match status" value="1"/>
</dbReference>
<dbReference type="Pfam" id="PF00753">
    <property type="entry name" value="Lactamase_B"/>
    <property type="match status" value="1"/>
</dbReference>
<comment type="caution">
    <text evidence="2">The sequence shown here is derived from an EMBL/GenBank/DDBJ whole genome shotgun (WGS) entry which is preliminary data.</text>
</comment>
<organism evidence="2 3">
    <name type="scientific">Marinicella sediminis</name>
    <dbReference type="NCBI Taxonomy" id="1792834"/>
    <lineage>
        <taxon>Bacteria</taxon>
        <taxon>Pseudomonadati</taxon>
        <taxon>Pseudomonadota</taxon>
        <taxon>Gammaproteobacteria</taxon>
        <taxon>Lysobacterales</taxon>
        <taxon>Marinicellaceae</taxon>
        <taxon>Marinicella</taxon>
    </lineage>
</organism>
<evidence type="ECO:0000313" key="2">
    <source>
        <dbReference type="EMBL" id="MFC3193276.1"/>
    </source>
</evidence>
<dbReference type="InterPro" id="IPR001279">
    <property type="entry name" value="Metallo-B-lactamas"/>
</dbReference>
<sequence length="250" mass="28644">MKIHHLNGYIQSIYLVEYPHGLLLLDGCCRADVPMLKRFFKDNLKRPLTDLKALVVTHMHPDHAGAAHKLRKLTACQIISAHKESQWYRGMNGLLMHWLDVVLTVYVARRLNKSVKNVWYSRKLKPDVRLTDGAVIPGFPEWQVLETPGHTDRDLSVYHAESQQVYVADLLIKLRHGFICPFPVFHPNKYRRSLQKIADLDSRQVLLAHGGMLTMHAGDFADLIKRAPSKPRTPLRATVSKFKRLMGQSS</sequence>